<dbReference type="PANTHER" id="PTHR43653:SF1">
    <property type="entry name" value="CYTOCHROME C-TYPE BIOGENESIS PROTEIN CCMF"/>
    <property type="match status" value="1"/>
</dbReference>
<dbReference type="InterPro" id="IPR003568">
    <property type="entry name" value="Cyt_c_biogenesis_CcmF"/>
</dbReference>
<dbReference type="AlphaFoldDB" id="A0A1F6UVR9"/>
<evidence type="ECO:0008006" key="15">
    <source>
        <dbReference type="Google" id="ProtNLM"/>
    </source>
</evidence>
<dbReference type="Pfam" id="PF01578">
    <property type="entry name" value="Cytochrom_C_asm"/>
    <property type="match status" value="1"/>
</dbReference>
<feature type="transmembrane region" description="Helical" evidence="10">
    <location>
        <begin position="101"/>
        <end position="117"/>
    </location>
</feature>
<dbReference type="GO" id="GO:0020037">
    <property type="term" value="F:heme binding"/>
    <property type="evidence" value="ECO:0007669"/>
    <property type="project" value="InterPro"/>
</dbReference>
<feature type="domain" description="Cytochrome c-type biogenesis protein CcmF C-terminal" evidence="12">
    <location>
        <begin position="320"/>
        <end position="647"/>
    </location>
</feature>
<evidence type="ECO:0000313" key="13">
    <source>
        <dbReference type="EMBL" id="OGI61463.1"/>
    </source>
</evidence>
<dbReference type="Proteomes" id="UP000179076">
    <property type="component" value="Unassembled WGS sequence"/>
</dbReference>
<dbReference type="InterPro" id="IPR032523">
    <property type="entry name" value="CcmF_C"/>
</dbReference>
<sequence>MDASLYLVEFGHYAAYLAMVVALVQALAPLAAHVMHAPRLAAISINAAVAVFALTSIGAFALIQSFVTSNFTIAYVAQHSNLQLPLFYKVAALWGGHEGSLYLWLWVLTLYTLLVVWHGRRNYPERLPVILAVQGALVVGFFGLILFLSSPFERLLPAPVDGRDLNPLLQDPGMVIHPPMLYLGYVGFSVPFAFAIAALLTRWRSELWVGHIRRWTLVAWGFLTTGILLGGGWAYYELGWGGYWAWDPVENASFMPWLLGTALVHSITVQDRRRMLHTWNIFLVISTFSLSLLGTFLVRSGVLSSVHAFAVDPGRGAYILAFMTIVLGVAFGIFLVRGRYQQAEESVTSLLSRESLFVWNNVLFTVACASVLLGTLYPLALDALTGAKLTVGAPYFNTVMVPIFLVLVLLMAIGPLVPWRKANPTRLKQHLTIPVVVGVVVAVTMVVFLDSGHWTGPTATGLAFFAGTALVTDFLRAIRQRRAQLREPWPRAARKTALGNRRHYGGMVVHFGIVIVALGLVGSGLFRTETSVVMAPGDVLEVAGERLQFEGVREIQGPNYRAVEARLRLLDVGRSVTPERRVYLRQQAPMTETSIDSTPLRDVYVVLGEALDERRWAVRVYVNPLVQFIWIGGAIMISGLGLSLSGRRRPVRVKEAASAAAAATK</sequence>
<evidence type="ECO:0000256" key="1">
    <source>
        <dbReference type="ARBA" id="ARBA00004429"/>
    </source>
</evidence>
<comment type="caution">
    <text evidence="13">The sequence shown here is derived from an EMBL/GenBank/DDBJ whole genome shotgun (WGS) entry which is preliminary data.</text>
</comment>
<keyword evidence="7 10" id="KW-1133">Transmembrane helix</keyword>
<evidence type="ECO:0000259" key="12">
    <source>
        <dbReference type="Pfam" id="PF16327"/>
    </source>
</evidence>
<evidence type="ECO:0000256" key="2">
    <source>
        <dbReference type="ARBA" id="ARBA00009186"/>
    </source>
</evidence>
<protein>
    <recommendedName>
        <fullName evidence="15">C-type cytochrome biogenesis protein CcmF</fullName>
    </recommendedName>
</protein>
<dbReference type="GO" id="GO:0005886">
    <property type="term" value="C:plasma membrane"/>
    <property type="evidence" value="ECO:0007669"/>
    <property type="project" value="UniProtKB-SubCell"/>
</dbReference>
<name>A0A1F6UVR9_9PROT</name>
<keyword evidence="5 10" id="KW-0812">Transmembrane</keyword>
<feature type="transmembrane region" description="Helical" evidence="10">
    <location>
        <begin position="461"/>
        <end position="478"/>
    </location>
</feature>
<gene>
    <name evidence="13" type="ORF">A2W18_07015</name>
</gene>
<feature type="domain" description="Cytochrome c assembly protein" evidence="11">
    <location>
        <begin position="94"/>
        <end position="300"/>
    </location>
</feature>
<feature type="transmembrane region" description="Helical" evidence="10">
    <location>
        <begin position="13"/>
        <end position="33"/>
    </location>
</feature>
<feature type="transmembrane region" description="Helical" evidence="10">
    <location>
        <begin position="625"/>
        <end position="644"/>
    </location>
</feature>
<keyword evidence="3" id="KW-1003">Cell membrane</keyword>
<dbReference type="GO" id="GO:0017004">
    <property type="term" value="P:cytochrome complex assembly"/>
    <property type="evidence" value="ECO:0007669"/>
    <property type="project" value="UniProtKB-KW"/>
</dbReference>
<evidence type="ECO:0000256" key="6">
    <source>
        <dbReference type="ARBA" id="ARBA00022748"/>
    </source>
</evidence>
<comment type="similarity">
    <text evidence="2">Belongs to the CcmF/CycK/Ccl1/NrfE/CcsA family.</text>
</comment>
<feature type="transmembrane region" description="Helical" evidence="10">
    <location>
        <begin position="215"/>
        <end position="236"/>
    </location>
</feature>
<evidence type="ECO:0000256" key="7">
    <source>
        <dbReference type="ARBA" id="ARBA00022989"/>
    </source>
</evidence>
<evidence type="ECO:0000256" key="10">
    <source>
        <dbReference type="SAM" id="Phobius"/>
    </source>
</evidence>
<evidence type="ECO:0000256" key="4">
    <source>
        <dbReference type="ARBA" id="ARBA00022519"/>
    </source>
</evidence>
<feature type="transmembrane region" description="Helical" evidence="10">
    <location>
        <begin position="431"/>
        <end position="449"/>
    </location>
</feature>
<dbReference type="PRINTS" id="PR01410">
    <property type="entry name" value="CCBIOGENESIS"/>
</dbReference>
<organism evidence="13 14">
    <name type="scientific">Candidatus Muproteobacteria bacterium RBG_16_60_9</name>
    <dbReference type="NCBI Taxonomy" id="1817755"/>
    <lineage>
        <taxon>Bacteria</taxon>
        <taxon>Pseudomonadati</taxon>
        <taxon>Pseudomonadota</taxon>
        <taxon>Candidatus Muproteobacteria</taxon>
    </lineage>
</organism>
<feature type="transmembrane region" description="Helical" evidence="10">
    <location>
        <begin position="182"/>
        <end position="203"/>
    </location>
</feature>
<evidence type="ECO:0000259" key="11">
    <source>
        <dbReference type="Pfam" id="PF01578"/>
    </source>
</evidence>
<dbReference type="InterPro" id="IPR002541">
    <property type="entry name" value="Cyt_c_assembly"/>
</dbReference>
<keyword evidence="6" id="KW-0201">Cytochrome c-type biogenesis</keyword>
<dbReference type="NCBIfam" id="TIGR00353">
    <property type="entry name" value="nrfE"/>
    <property type="match status" value="1"/>
</dbReference>
<feature type="transmembrane region" description="Helical" evidence="10">
    <location>
        <begin position="279"/>
        <end position="298"/>
    </location>
</feature>
<evidence type="ECO:0000313" key="14">
    <source>
        <dbReference type="Proteomes" id="UP000179076"/>
    </source>
</evidence>
<evidence type="ECO:0000256" key="3">
    <source>
        <dbReference type="ARBA" id="ARBA00022475"/>
    </source>
</evidence>
<evidence type="ECO:0000256" key="9">
    <source>
        <dbReference type="ARBA" id="ARBA00037230"/>
    </source>
</evidence>
<feature type="transmembrane region" description="Helical" evidence="10">
    <location>
        <begin position="248"/>
        <end position="267"/>
    </location>
</feature>
<proteinExistence type="inferred from homology"/>
<feature type="transmembrane region" description="Helical" evidence="10">
    <location>
        <begin position="504"/>
        <end position="526"/>
    </location>
</feature>
<keyword evidence="8 10" id="KW-0472">Membrane</keyword>
<dbReference type="NCBIfam" id="NF007691">
    <property type="entry name" value="PRK10369.1"/>
    <property type="match status" value="1"/>
</dbReference>
<feature type="transmembrane region" description="Helical" evidence="10">
    <location>
        <begin position="399"/>
        <end position="419"/>
    </location>
</feature>
<feature type="transmembrane region" description="Helical" evidence="10">
    <location>
        <begin position="129"/>
        <end position="149"/>
    </location>
</feature>
<evidence type="ECO:0000256" key="5">
    <source>
        <dbReference type="ARBA" id="ARBA00022692"/>
    </source>
</evidence>
<feature type="transmembrane region" description="Helical" evidence="10">
    <location>
        <begin position="357"/>
        <end position="379"/>
    </location>
</feature>
<accession>A0A1F6UVR9</accession>
<keyword evidence="4" id="KW-0997">Cell inner membrane</keyword>
<dbReference type="EMBL" id="MFSP01000196">
    <property type="protein sequence ID" value="OGI61463.1"/>
    <property type="molecule type" value="Genomic_DNA"/>
</dbReference>
<feature type="transmembrane region" description="Helical" evidence="10">
    <location>
        <begin position="318"/>
        <end position="336"/>
    </location>
</feature>
<dbReference type="PRINTS" id="PR01411">
    <property type="entry name" value="CCMFBIOGNSIS"/>
</dbReference>
<comment type="function">
    <text evidence="9">Required for the biogenesis of c-type cytochromes. Possible subunit of a heme lyase.</text>
</comment>
<feature type="transmembrane region" description="Helical" evidence="10">
    <location>
        <begin position="40"/>
        <end position="63"/>
    </location>
</feature>
<comment type="subcellular location">
    <subcellularLocation>
        <location evidence="1">Cell inner membrane</location>
        <topology evidence="1">Multi-pass membrane protein</topology>
    </subcellularLocation>
</comment>
<dbReference type="GO" id="GO:0015232">
    <property type="term" value="F:heme transmembrane transporter activity"/>
    <property type="evidence" value="ECO:0007669"/>
    <property type="project" value="InterPro"/>
</dbReference>
<dbReference type="PANTHER" id="PTHR43653">
    <property type="entry name" value="CYTOCHROME C ASSEMBLY PROTEIN-RELATED"/>
    <property type="match status" value="1"/>
</dbReference>
<evidence type="ECO:0000256" key="8">
    <source>
        <dbReference type="ARBA" id="ARBA00023136"/>
    </source>
</evidence>
<dbReference type="Pfam" id="PF16327">
    <property type="entry name" value="CcmF_C"/>
    <property type="match status" value="1"/>
</dbReference>
<reference evidence="13 14" key="1">
    <citation type="journal article" date="2016" name="Nat. Commun.">
        <title>Thousands of microbial genomes shed light on interconnected biogeochemical processes in an aquifer system.</title>
        <authorList>
            <person name="Anantharaman K."/>
            <person name="Brown C.T."/>
            <person name="Hug L.A."/>
            <person name="Sharon I."/>
            <person name="Castelle C.J."/>
            <person name="Probst A.J."/>
            <person name="Thomas B.C."/>
            <person name="Singh A."/>
            <person name="Wilkins M.J."/>
            <person name="Karaoz U."/>
            <person name="Brodie E.L."/>
            <person name="Williams K.H."/>
            <person name="Hubbard S.S."/>
            <person name="Banfield J.F."/>
        </authorList>
    </citation>
    <scope>NUCLEOTIDE SEQUENCE [LARGE SCALE GENOMIC DNA]</scope>
</reference>
<dbReference type="InterPro" id="IPR003567">
    <property type="entry name" value="Cyt_c_biogenesis"/>
</dbReference>